<comment type="caution">
    <text evidence="3">The sequence shown here is derived from an EMBL/GenBank/DDBJ whole genome shotgun (WGS) entry which is preliminary data.</text>
</comment>
<dbReference type="PANTHER" id="PTHR30204">
    <property type="entry name" value="REDOX-CYCLING DRUG-SENSING TRANSCRIPTIONAL ACTIVATOR SOXR"/>
    <property type="match status" value="1"/>
</dbReference>
<dbReference type="InterPro" id="IPR000551">
    <property type="entry name" value="MerR-type_HTH_dom"/>
</dbReference>
<proteinExistence type="predicted"/>
<reference evidence="3 4" key="1">
    <citation type="submission" date="2018-05" db="EMBL/GenBank/DDBJ databases">
        <title>Genomic Encyclopedia of Type Strains, Phase IV (KMG-IV): sequencing the most valuable type-strain genomes for metagenomic binning, comparative biology and taxonomic classification.</title>
        <authorList>
            <person name="Goeker M."/>
        </authorList>
    </citation>
    <scope>NUCLEOTIDE SEQUENCE [LARGE SCALE GENOMIC DNA]</scope>
    <source>
        <strain evidence="3 4">DSM 45480</strain>
    </source>
</reference>
<dbReference type="PROSITE" id="PS50937">
    <property type="entry name" value="HTH_MERR_2"/>
    <property type="match status" value="1"/>
</dbReference>
<dbReference type="InterPro" id="IPR009061">
    <property type="entry name" value="DNA-bd_dom_put_sf"/>
</dbReference>
<dbReference type="EMBL" id="QGHB01000007">
    <property type="protein sequence ID" value="PWK84869.1"/>
    <property type="molecule type" value="Genomic_DNA"/>
</dbReference>
<dbReference type="PANTHER" id="PTHR30204:SF98">
    <property type="entry name" value="HTH-TYPE TRANSCRIPTIONAL REGULATOR ADHR"/>
    <property type="match status" value="1"/>
</dbReference>
<feature type="domain" description="HTH merR-type" evidence="2">
    <location>
        <begin position="1"/>
        <end position="70"/>
    </location>
</feature>
<evidence type="ECO:0000259" key="2">
    <source>
        <dbReference type="PROSITE" id="PS50937"/>
    </source>
</evidence>
<dbReference type="GO" id="GO:0003677">
    <property type="term" value="F:DNA binding"/>
    <property type="evidence" value="ECO:0007669"/>
    <property type="project" value="UniProtKB-KW"/>
</dbReference>
<dbReference type="Gene3D" id="1.10.1660.10">
    <property type="match status" value="1"/>
</dbReference>
<dbReference type="CDD" id="cd04780">
    <property type="entry name" value="HTH_MerR-like_sg5"/>
    <property type="match status" value="1"/>
</dbReference>
<dbReference type="AlphaFoldDB" id="A0A316HXJ4"/>
<dbReference type="Pfam" id="PF13411">
    <property type="entry name" value="MerR_1"/>
    <property type="match status" value="1"/>
</dbReference>
<evidence type="ECO:0000313" key="4">
    <source>
        <dbReference type="Proteomes" id="UP000246005"/>
    </source>
</evidence>
<sequence>MRIAELSACSGVPIPTIKYYLRERLMPPGERTGSNQARYDHGHLQRLRLVRVLTDLGGLPIATVREIVLAVDVPVPHADVLMETVQNGVADVRWDVDHEAFTAARALLADLGWHGIANHAALGTLASVFAAARDLGHQGVSDSLYEYARACETIARSDLKHLAAVSETDCVSEAVVIGTVLGNTALRALRWLAYEVESVRRRDWPVGGASPAVDASGVPPRP</sequence>
<protein>
    <submittedName>
        <fullName evidence="3">MerR-like DNA binding protein</fullName>
    </submittedName>
</protein>
<evidence type="ECO:0000256" key="1">
    <source>
        <dbReference type="ARBA" id="ARBA00023125"/>
    </source>
</evidence>
<dbReference type="RefSeq" id="WP_109638381.1">
    <property type="nucleotide sequence ID" value="NZ_QGHB01000007.1"/>
</dbReference>
<dbReference type="SUPFAM" id="SSF46955">
    <property type="entry name" value="Putative DNA-binding domain"/>
    <property type="match status" value="1"/>
</dbReference>
<dbReference type="GO" id="GO:0003700">
    <property type="term" value="F:DNA-binding transcription factor activity"/>
    <property type="evidence" value="ECO:0007669"/>
    <property type="project" value="InterPro"/>
</dbReference>
<accession>A0A316HXJ4</accession>
<dbReference type="PRINTS" id="PR00040">
    <property type="entry name" value="HTHMERR"/>
</dbReference>
<gene>
    <name evidence="3" type="ORF">C8D88_10776</name>
</gene>
<organism evidence="3 4">
    <name type="scientific">Lentzea atacamensis</name>
    <dbReference type="NCBI Taxonomy" id="531938"/>
    <lineage>
        <taxon>Bacteria</taxon>
        <taxon>Bacillati</taxon>
        <taxon>Actinomycetota</taxon>
        <taxon>Actinomycetes</taxon>
        <taxon>Pseudonocardiales</taxon>
        <taxon>Pseudonocardiaceae</taxon>
        <taxon>Lentzea</taxon>
    </lineage>
</organism>
<dbReference type="Proteomes" id="UP000246005">
    <property type="component" value="Unassembled WGS sequence"/>
</dbReference>
<name>A0A316HXJ4_9PSEU</name>
<dbReference type="SMART" id="SM00422">
    <property type="entry name" value="HTH_MERR"/>
    <property type="match status" value="1"/>
</dbReference>
<keyword evidence="1" id="KW-0238">DNA-binding</keyword>
<dbReference type="InterPro" id="IPR047057">
    <property type="entry name" value="MerR_fam"/>
</dbReference>
<evidence type="ECO:0000313" key="3">
    <source>
        <dbReference type="EMBL" id="PWK84869.1"/>
    </source>
</evidence>